<sequence>MKLPYAEVEFDKEGAIVTPEQVEEARKLIGDERATDVLVISHGWNNTHGDARALYDRLIGSIVAIRSGVEGATKRRFVVVGVLWPSIQWAAPDNDGAGASVGGSAANLEAELARQVPEPELRAKLLALVPELETSSAARRDFVTLLRSELPDGATDDDDPDSAPQALRDADPESVLQAAAGADNDDAAPAAVGGAASIDPAGFPAPDETGGGAGFSFGDILEGARNVLNATTYFTMKDRAGVVGERGIAKLLEKLQHKNGHVRLHLVGHSFGGRAITAAALATSAPVSSMSLLQAAYSHYGMAQGWDGAEKNGVFWKVPKKIDGPVIITFTKNDKAVGLAYPVASRIARQIGAGLGDADDRYGGIGRNGALKTPAALATVPLQSVGGHYAFQRGKVSSLNSDAFVKSHGDVTGKEVAYAVLSAVMAAS</sequence>
<dbReference type="AlphaFoldDB" id="A0A7L5AJR2"/>
<feature type="region of interest" description="Disordered" evidence="1">
    <location>
        <begin position="149"/>
        <end position="169"/>
    </location>
</feature>
<dbReference type="Proteomes" id="UP000464507">
    <property type="component" value="Chromosome"/>
</dbReference>
<name>A0A7L5AJR2_9MICO</name>
<evidence type="ECO:0008006" key="4">
    <source>
        <dbReference type="Google" id="ProtNLM"/>
    </source>
</evidence>
<dbReference type="RefSeq" id="WP_161886702.1">
    <property type="nucleotide sequence ID" value="NZ_CP017146.1"/>
</dbReference>
<evidence type="ECO:0000256" key="1">
    <source>
        <dbReference type="SAM" id="MobiDB-lite"/>
    </source>
</evidence>
<dbReference type="InterPro" id="IPR029058">
    <property type="entry name" value="AB_hydrolase_fold"/>
</dbReference>
<feature type="region of interest" description="Disordered" evidence="1">
    <location>
        <begin position="186"/>
        <end position="209"/>
    </location>
</feature>
<organism evidence="2 3">
    <name type="scientific">Marisediminicola antarctica</name>
    <dbReference type="NCBI Taxonomy" id="674079"/>
    <lineage>
        <taxon>Bacteria</taxon>
        <taxon>Bacillati</taxon>
        <taxon>Actinomycetota</taxon>
        <taxon>Actinomycetes</taxon>
        <taxon>Micrococcales</taxon>
        <taxon>Microbacteriaceae</taxon>
        <taxon>Marisediminicola</taxon>
    </lineage>
</organism>
<dbReference type="Gene3D" id="3.40.50.1820">
    <property type="entry name" value="alpha/beta hydrolase"/>
    <property type="match status" value="1"/>
</dbReference>
<reference evidence="2 3" key="1">
    <citation type="submission" date="2016-09" db="EMBL/GenBank/DDBJ databases">
        <title>Complete genome sequence of microbes from the polar regions.</title>
        <authorList>
            <person name="Liao L."/>
            <person name="Chen B."/>
        </authorList>
    </citation>
    <scope>NUCLEOTIDE SEQUENCE [LARGE SCALE GENOMIC DNA]</scope>
    <source>
        <strain evidence="2 3">ZS314</strain>
    </source>
</reference>
<dbReference type="OrthoDB" id="280053at2"/>
<evidence type="ECO:0000313" key="2">
    <source>
        <dbReference type="EMBL" id="QHO70316.1"/>
    </source>
</evidence>
<dbReference type="KEGG" id="mant:BHD05_12320"/>
<keyword evidence="3" id="KW-1185">Reference proteome</keyword>
<gene>
    <name evidence="2" type="ORF">BHD05_12320</name>
</gene>
<dbReference type="EMBL" id="CP017146">
    <property type="protein sequence ID" value="QHO70316.1"/>
    <property type="molecule type" value="Genomic_DNA"/>
</dbReference>
<dbReference type="SUPFAM" id="SSF53474">
    <property type="entry name" value="alpha/beta-Hydrolases"/>
    <property type="match status" value="1"/>
</dbReference>
<accession>A0A7L5AJR2</accession>
<protein>
    <recommendedName>
        <fullName evidence="4">Alpha/beta hydrolase</fullName>
    </recommendedName>
</protein>
<feature type="compositionally biased region" description="Low complexity" evidence="1">
    <location>
        <begin position="186"/>
        <end position="196"/>
    </location>
</feature>
<proteinExistence type="predicted"/>
<evidence type="ECO:0000313" key="3">
    <source>
        <dbReference type="Proteomes" id="UP000464507"/>
    </source>
</evidence>